<keyword evidence="5" id="KW-1185">Reference proteome</keyword>
<evidence type="ECO:0000313" key="4">
    <source>
        <dbReference type="EMBL" id="MDI6103758.1"/>
    </source>
</evidence>
<reference evidence="4 5" key="1">
    <citation type="submission" date="2023-05" db="EMBL/GenBank/DDBJ databases">
        <title>Actinoplanes sp. NEAU-A12 genome sequencing.</title>
        <authorList>
            <person name="Wang Z.-S."/>
        </authorList>
    </citation>
    <scope>NUCLEOTIDE SEQUENCE [LARGE SCALE GENOMIC DNA]</scope>
    <source>
        <strain evidence="4 5">NEAU-A12</strain>
    </source>
</reference>
<dbReference type="InterPro" id="IPR016032">
    <property type="entry name" value="Sig_transdc_resp-reg_C-effctor"/>
</dbReference>
<dbReference type="EMBL" id="JASCTH010000027">
    <property type="protein sequence ID" value="MDI6103758.1"/>
    <property type="molecule type" value="Genomic_DNA"/>
</dbReference>
<dbReference type="PROSITE" id="PS50110">
    <property type="entry name" value="RESPONSE_REGULATORY"/>
    <property type="match status" value="1"/>
</dbReference>
<keyword evidence="1 4" id="KW-0238">DNA-binding</keyword>
<protein>
    <submittedName>
        <fullName evidence="4">DNA-binding response regulator</fullName>
    </submittedName>
</protein>
<evidence type="ECO:0000313" key="5">
    <source>
        <dbReference type="Proteomes" id="UP001241758"/>
    </source>
</evidence>
<accession>A0ABT6WVI6</accession>
<dbReference type="InterPro" id="IPR001789">
    <property type="entry name" value="Sig_transdc_resp-reg_receiver"/>
</dbReference>
<evidence type="ECO:0000256" key="2">
    <source>
        <dbReference type="PROSITE-ProRule" id="PRU00169"/>
    </source>
</evidence>
<dbReference type="PANTHER" id="PTHR43214:SF42">
    <property type="entry name" value="TRANSCRIPTIONAL REGULATORY PROTEIN DESR"/>
    <property type="match status" value="1"/>
</dbReference>
<dbReference type="SUPFAM" id="SSF46894">
    <property type="entry name" value="C-terminal effector domain of the bipartite response regulators"/>
    <property type="match status" value="1"/>
</dbReference>
<dbReference type="Gene3D" id="3.40.50.2300">
    <property type="match status" value="1"/>
</dbReference>
<comment type="caution">
    <text evidence="4">The sequence shown here is derived from an EMBL/GenBank/DDBJ whole genome shotgun (WGS) entry which is preliminary data.</text>
</comment>
<dbReference type="PANTHER" id="PTHR43214">
    <property type="entry name" value="TWO-COMPONENT RESPONSE REGULATOR"/>
    <property type="match status" value="1"/>
</dbReference>
<dbReference type="InterPro" id="IPR011006">
    <property type="entry name" value="CheY-like_superfamily"/>
</dbReference>
<name>A0ABT6WVI6_9ACTN</name>
<comment type="caution">
    <text evidence="2">Lacks conserved residue(s) required for the propagation of feature annotation.</text>
</comment>
<dbReference type="SUPFAM" id="SSF52172">
    <property type="entry name" value="CheY-like"/>
    <property type="match status" value="1"/>
</dbReference>
<proteinExistence type="predicted"/>
<evidence type="ECO:0000259" key="3">
    <source>
        <dbReference type="PROSITE" id="PS50110"/>
    </source>
</evidence>
<sequence length="199" mass="21187">MPVEVAVVDPLPLFRQGAVTVLTAAGYPVWTPPDVVAWARQASTSAVVLLTVQDEDDWRLLGRLHESEPSHPVVVLLGAATAAAGVRAVRAGARSVMPRQTTAMMLQRTVAATIEGQAVLPAAVAAALASGEDAGDAAISAEKLSWLQALAAGATVAELARHVGYSERAMFRLLRTLYREMGVHSRIEALMRARERGWM</sequence>
<feature type="domain" description="Response regulatory" evidence="3">
    <location>
        <begin position="4"/>
        <end position="114"/>
    </location>
</feature>
<dbReference type="InterPro" id="IPR039420">
    <property type="entry name" value="WalR-like"/>
</dbReference>
<dbReference type="Gene3D" id="1.10.10.10">
    <property type="entry name" value="Winged helix-like DNA-binding domain superfamily/Winged helix DNA-binding domain"/>
    <property type="match status" value="1"/>
</dbReference>
<dbReference type="InterPro" id="IPR036388">
    <property type="entry name" value="WH-like_DNA-bd_sf"/>
</dbReference>
<organism evidence="4 5">
    <name type="scientific">Actinoplanes sandaracinus</name>
    <dbReference type="NCBI Taxonomy" id="3045177"/>
    <lineage>
        <taxon>Bacteria</taxon>
        <taxon>Bacillati</taxon>
        <taxon>Actinomycetota</taxon>
        <taxon>Actinomycetes</taxon>
        <taxon>Micromonosporales</taxon>
        <taxon>Micromonosporaceae</taxon>
        <taxon>Actinoplanes</taxon>
    </lineage>
</organism>
<dbReference type="Proteomes" id="UP001241758">
    <property type="component" value="Unassembled WGS sequence"/>
</dbReference>
<dbReference type="GO" id="GO:0003677">
    <property type="term" value="F:DNA binding"/>
    <property type="evidence" value="ECO:0007669"/>
    <property type="project" value="UniProtKB-KW"/>
</dbReference>
<evidence type="ECO:0000256" key="1">
    <source>
        <dbReference type="ARBA" id="ARBA00023125"/>
    </source>
</evidence>
<dbReference type="RefSeq" id="WP_282764980.1">
    <property type="nucleotide sequence ID" value="NZ_JASCTH010000027.1"/>
</dbReference>
<gene>
    <name evidence="4" type="ORF">QLQ12_34605</name>
</gene>